<keyword evidence="3" id="KW-0378">Hydrolase</keyword>
<evidence type="ECO:0000256" key="2">
    <source>
        <dbReference type="ARBA" id="ARBA00022729"/>
    </source>
</evidence>
<dbReference type="Gene3D" id="3.40.50.1110">
    <property type="entry name" value="SGNH hydrolase"/>
    <property type="match status" value="1"/>
</dbReference>
<dbReference type="EMBL" id="WOXT01000006">
    <property type="protein sequence ID" value="MUV15658.1"/>
    <property type="molecule type" value="Genomic_DNA"/>
</dbReference>
<evidence type="ECO:0000256" key="1">
    <source>
        <dbReference type="ARBA" id="ARBA00008668"/>
    </source>
</evidence>
<dbReference type="RefSeq" id="WP_156643254.1">
    <property type="nucleotide sequence ID" value="NZ_WOXT01000006.1"/>
</dbReference>
<dbReference type="InterPro" id="IPR017186">
    <property type="entry name" value="Lipase_autotranspt_EstA"/>
</dbReference>
<feature type="domain" description="Autotransporter" evidence="6">
    <location>
        <begin position="338"/>
        <end position="611"/>
    </location>
</feature>
<feature type="active site" evidence="4">
    <location>
        <position position="286"/>
    </location>
</feature>
<dbReference type="SMART" id="SM00869">
    <property type="entry name" value="Autotransporter"/>
    <property type="match status" value="1"/>
</dbReference>
<dbReference type="AlphaFoldDB" id="A0A7C9HX17"/>
<comment type="caution">
    <text evidence="7">The sequence shown here is derived from an EMBL/GenBank/DDBJ whole genome shotgun (WGS) entry which is preliminary data.</text>
</comment>
<dbReference type="PANTHER" id="PTHR45648">
    <property type="entry name" value="GDSL LIPASE/ACYLHYDROLASE FAMILY PROTEIN (AFU_ORTHOLOGUE AFUA_4G14700)"/>
    <property type="match status" value="1"/>
</dbReference>
<evidence type="ECO:0000259" key="6">
    <source>
        <dbReference type="PROSITE" id="PS51208"/>
    </source>
</evidence>
<dbReference type="PIRSF" id="PIRSF037375">
    <property type="entry name" value="Autotrns_EstA"/>
    <property type="match status" value="1"/>
</dbReference>
<dbReference type="InterPro" id="IPR036709">
    <property type="entry name" value="Autotransporte_beta_dom_sf"/>
</dbReference>
<organism evidence="7 8">
    <name type="scientific">Noviluteimonas gilva</name>
    <dbReference type="NCBI Taxonomy" id="2682097"/>
    <lineage>
        <taxon>Bacteria</taxon>
        <taxon>Pseudomonadati</taxon>
        <taxon>Pseudomonadota</taxon>
        <taxon>Gammaproteobacteria</taxon>
        <taxon>Lysobacterales</taxon>
        <taxon>Lysobacteraceae</taxon>
        <taxon>Noviluteimonas</taxon>
    </lineage>
</organism>
<evidence type="ECO:0000256" key="3">
    <source>
        <dbReference type="ARBA" id="ARBA00022801"/>
    </source>
</evidence>
<protein>
    <submittedName>
        <fullName evidence="7">Autotransporter domain-containing protein</fullName>
    </submittedName>
</protein>
<dbReference type="InterPro" id="IPR005546">
    <property type="entry name" value="Autotransporte_beta"/>
</dbReference>
<keyword evidence="2 5" id="KW-0732">Signal</keyword>
<dbReference type="CDD" id="cd01847">
    <property type="entry name" value="Triacylglycerol_lipase_like"/>
    <property type="match status" value="1"/>
</dbReference>
<dbReference type="Proteomes" id="UP000479692">
    <property type="component" value="Unassembled WGS sequence"/>
</dbReference>
<sequence>MKQTHRAFKPVRSLLAAALALAALPAAAQTYTQTVFFGDSLTDSGWNRPALVQIGGPAAAITGKFTTNPTLVWSEWLADYYGTNAASGNQGGTNWAVGGARTGTDSASPLGAIPSLSTQITNYLTATGGVADSHALYTVWGGANDLFAIAGGAPAQTTMLQAVGSQVGNVAALTGAGAKYILVPTVPDLGATPAFAAQGPAASAGATQLSVTYNNALFSTLSSQGLRVIPLDTFNLLREIIASPQAYGFTNTTGTACQPQITAQSLTCNPGTLVSPDAALTYVFADGVHPTGGAHAILGQYAISVLEAPRQIALLPYTEQLIGKSRAEMVASHMPVKPAEDGAHWWANLRGDTQRYDAPGDYDGTGPALLFGVDWASGDFVYGGFAGFGRNDFDYGGRKGDFSQDDLTIGGFAGWFSGNVWVNAQLSWTSVSYDVTRNVQLGPVVRVYEGSPDGENLTFGASAGWDFHSGSLTHGPVVSVLAQRIDVDGYTENRIDAAGLAFPDQNYDSLVGAAGWQARFEVSPTAVPYAKFTWEHEFEDAPEEAFAQSLTIAGTLPYAVPNTEHDENYGTLVLGVRTELFGVDTDIGATASVGQEAGDNATVFVSVGKRF</sequence>
<evidence type="ECO:0000313" key="7">
    <source>
        <dbReference type="EMBL" id="MUV15658.1"/>
    </source>
</evidence>
<feature type="active site" evidence="4">
    <location>
        <position position="289"/>
    </location>
</feature>
<dbReference type="SUPFAM" id="SSF52266">
    <property type="entry name" value="SGNH hydrolase"/>
    <property type="match status" value="1"/>
</dbReference>
<dbReference type="GO" id="GO:0016788">
    <property type="term" value="F:hydrolase activity, acting on ester bonds"/>
    <property type="evidence" value="ECO:0007669"/>
    <property type="project" value="InterPro"/>
</dbReference>
<dbReference type="InterPro" id="IPR051058">
    <property type="entry name" value="GDSL_Est/Lipase"/>
</dbReference>
<name>A0A7C9HX17_9GAMM</name>
<dbReference type="Pfam" id="PF00657">
    <property type="entry name" value="Lipase_GDSL"/>
    <property type="match status" value="1"/>
</dbReference>
<dbReference type="Gene3D" id="2.40.128.130">
    <property type="entry name" value="Autotransporter beta-domain"/>
    <property type="match status" value="1"/>
</dbReference>
<feature type="signal peptide" evidence="5">
    <location>
        <begin position="1"/>
        <end position="28"/>
    </location>
</feature>
<dbReference type="PROSITE" id="PS51208">
    <property type="entry name" value="AUTOTRANSPORTER"/>
    <property type="match status" value="1"/>
</dbReference>
<dbReference type="InterPro" id="IPR036514">
    <property type="entry name" value="SGNH_hydro_sf"/>
</dbReference>
<dbReference type="InterPro" id="IPR001087">
    <property type="entry name" value="GDSL"/>
</dbReference>
<evidence type="ECO:0000256" key="4">
    <source>
        <dbReference type="PIRSR" id="PIRSR037375-1"/>
    </source>
</evidence>
<proteinExistence type="inferred from homology"/>
<dbReference type="Pfam" id="PF03797">
    <property type="entry name" value="Autotransporter"/>
    <property type="match status" value="1"/>
</dbReference>
<comment type="similarity">
    <text evidence="1">Belongs to the 'GDSL' lipolytic enzyme family.</text>
</comment>
<keyword evidence="8" id="KW-1185">Reference proteome</keyword>
<evidence type="ECO:0000256" key="5">
    <source>
        <dbReference type="SAM" id="SignalP"/>
    </source>
</evidence>
<gene>
    <name evidence="7" type="ORF">GN331_15755</name>
</gene>
<evidence type="ECO:0000313" key="8">
    <source>
        <dbReference type="Proteomes" id="UP000479692"/>
    </source>
</evidence>
<feature type="active site" description="Nucleophile" evidence="4">
    <location>
        <position position="40"/>
    </location>
</feature>
<feature type="chain" id="PRO_5028981996" evidence="5">
    <location>
        <begin position="29"/>
        <end position="611"/>
    </location>
</feature>
<dbReference type="SUPFAM" id="SSF103515">
    <property type="entry name" value="Autotransporter"/>
    <property type="match status" value="1"/>
</dbReference>
<dbReference type="PANTHER" id="PTHR45648:SF22">
    <property type="entry name" value="GDSL LIPASE_ACYLHYDROLASE FAMILY PROTEIN (AFU_ORTHOLOGUE AFUA_4G14700)"/>
    <property type="match status" value="1"/>
</dbReference>
<reference evidence="7 8" key="1">
    <citation type="submission" date="2019-12" db="EMBL/GenBank/DDBJ databases">
        <authorList>
            <person name="Xu J."/>
        </authorList>
    </citation>
    <scope>NUCLEOTIDE SEQUENCE [LARGE SCALE GENOMIC DNA]</scope>
    <source>
        <strain evidence="7 8">HX-5-24</strain>
    </source>
</reference>
<accession>A0A7C9HX17</accession>